<proteinExistence type="predicted"/>
<evidence type="ECO:0000313" key="2">
    <source>
        <dbReference type="EMBL" id="MBR0801806.1"/>
    </source>
</evidence>
<name>A0ABS5FYL2_9BRAD</name>
<reference evidence="3" key="1">
    <citation type="journal article" date="2021" name="ISME J.">
        <title>Evolutionary origin and ecological implication of a unique nif island in free-living Bradyrhizobium lineages.</title>
        <authorList>
            <person name="Tao J."/>
        </authorList>
    </citation>
    <scope>NUCLEOTIDE SEQUENCE [LARGE SCALE GENOMIC DNA]</scope>
    <source>
        <strain evidence="3">SZCCT0434</strain>
    </source>
</reference>
<comment type="caution">
    <text evidence="2">The sequence shown here is derived from an EMBL/GenBank/DDBJ whole genome shotgun (WGS) entry which is preliminary data.</text>
</comment>
<dbReference type="Proteomes" id="UP001315278">
    <property type="component" value="Unassembled WGS sequence"/>
</dbReference>
<dbReference type="SUPFAM" id="SSF56091">
    <property type="entry name" value="DNA ligase/mRNA capping enzyme, catalytic domain"/>
    <property type="match status" value="1"/>
</dbReference>
<dbReference type="RefSeq" id="WP_212495706.1">
    <property type="nucleotide sequence ID" value="NZ_JAFCJH010000111.1"/>
</dbReference>
<dbReference type="EMBL" id="JAFCJH010000111">
    <property type="protein sequence ID" value="MBR0801806.1"/>
    <property type="molecule type" value="Genomic_DNA"/>
</dbReference>
<gene>
    <name evidence="2" type="ORF">JQ615_41470</name>
</gene>
<evidence type="ECO:0000313" key="3">
    <source>
        <dbReference type="Proteomes" id="UP001315278"/>
    </source>
</evidence>
<dbReference type="Gene3D" id="3.30.470.30">
    <property type="entry name" value="DNA ligase/mRNA capping enzyme"/>
    <property type="match status" value="1"/>
</dbReference>
<evidence type="ECO:0000259" key="1">
    <source>
        <dbReference type="Pfam" id="PF01068"/>
    </source>
</evidence>
<organism evidence="2 3">
    <name type="scientific">Bradyrhizobium jicamae</name>
    <dbReference type="NCBI Taxonomy" id="280332"/>
    <lineage>
        <taxon>Bacteria</taxon>
        <taxon>Pseudomonadati</taxon>
        <taxon>Pseudomonadota</taxon>
        <taxon>Alphaproteobacteria</taxon>
        <taxon>Hyphomicrobiales</taxon>
        <taxon>Nitrobacteraceae</taxon>
        <taxon>Bradyrhizobium</taxon>
    </lineage>
</organism>
<sequence>MRKPLELCKPVARQVVPTGPDWIHKIKYDGYRGRLIRDGKDVKVLSRSGLDWTWRYPWIVEAASMILASRSTARSVSSMFCIQARGGSVLMGDIEIYTSRYEDEHGHPPAGRRVWIFKLVSELGHESFLRTGEVLVYEKALEVAIKAAETNKSIRIVVEL</sequence>
<dbReference type="Pfam" id="PF01068">
    <property type="entry name" value="DNA_ligase_A_M"/>
    <property type="match status" value="1"/>
</dbReference>
<accession>A0ABS5FYL2</accession>
<protein>
    <recommendedName>
        <fullName evidence="1">ATP-dependent DNA ligase family profile domain-containing protein</fullName>
    </recommendedName>
</protein>
<dbReference type="InterPro" id="IPR012310">
    <property type="entry name" value="DNA_ligase_ATP-dep_cent"/>
</dbReference>
<keyword evidence="3" id="KW-1185">Reference proteome</keyword>
<feature type="domain" description="ATP-dependent DNA ligase family profile" evidence="1">
    <location>
        <begin position="19"/>
        <end position="68"/>
    </location>
</feature>